<dbReference type="AlphaFoldDB" id="A0A177DJM1"/>
<dbReference type="PANTHER" id="PTHR43544">
    <property type="entry name" value="SHORT-CHAIN DEHYDROGENASE/REDUCTASE"/>
    <property type="match status" value="1"/>
</dbReference>
<evidence type="ECO:0000313" key="2">
    <source>
        <dbReference type="EMBL" id="OAG19049.1"/>
    </source>
</evidence>
<dbReference type="Proteomes" id="UP000077248">
    <property type="component" value="Unassembled WGS sequence"/>
</dbReference>
<evidence type="ECO:0000313" key="5">
    <source>
        <dbReference type="Proteomes" id="UP000291422"/>
    </source>
</evidence>
<accession>A0A177DJM1</accession>
<dbReference type="EMBL" id="KV441482">
    <property type="protein sequence ID" value="OAG19049.1"/>
    <property type="molecule type" value="Genomic_DNA"/>
</dbReference>
<reference evidence="2 4" key="1">
    <citation type="submission" date="2016-05" db="EMBL/GenBank/DDBJ databases">
        <title>Comparative analysis of secretome profiles of manganese(II)-oxidizing ascomycete fungi.</title>
        <authorList>
            <consortium name="DOE Joint Genome Institute"/>
            <person name="Zeiner C.A."/>
            <person name="Purvine S.O."/>
            <person name="Zink E.M."/>
            <person name="Wu S."/>
            <person name="Pasa-Tolic L."/>
            <person name="Chaput D.L."/>
            <person name="Haridas S."/>
            <person name="Grigoriev I.V."/>
            <person name="Santelli C.M."/>
            <person name="Hansel C.M."/>
        </authorList>
    </citation>
    <scope>NUCLEOTIDE SEQUENCE [LARGE SCALE GENOMIC DNA]</scope>
    <source>
        <strain evidence="2 4">SRC1lrK2f</strain>
    </source>
</reference>
<comment type="similarity">
    <text evidence="1">Belongs to the short-chain dehydrogenases/reductases (SDR) family.</text>
</comment>
<dbReference type="GO" id="GO:0016491">
    <property type="term" value="F:oxidoreductase activity"/>
    <property type="evidence" value="ECO:0007669"/>
    <property type="project" value="TreeGrafter"/>
</dbReference>
<dbReference type="VEuPathDB" id="FungiDB:CC77DRAFT_181307"/>
<dbReference type="GO" id="GO:0005737">
    <property type="term" value="C:cytoplasm"/>
    <property type="evidence" value="ECO:0007669"/>
    <property type="project" value="TreeGrafter"/>
</dbReference>
<dbReference type="RefSeq" id="XP_018384470.1">
    <property type="nucleotide sequence ID" value="XM_018530509.1"/>
</dbReference>
<dbReference type="InterPro" id="IPR036291">
    <property type="entry name" value="NAD(P)-bd_dom_sf"/>
</dbReference>
<reference evidence="5" key="2">
    <citation type="journal article" date="2019" name="bioRxiv">
        <title>Genomics, evolutionary history and diagnostics of the Alternaria alternata species group including apple and Asian pear pathotypes.</title>
        <authorList>
            <person name="Armitage A.D."/>
            <person name="Cockerton H.M."/>
            <person name="Sreenivasaprasad S."/>
            <person name="Woodhall J.W."/>
            <person name="Lane C.R."/>
            <person name="Harrison R.J."/>
            <person name="Clarkson J.P."/>
        </authorList>
    </citation>
    <scope>NUCLEOTIDE SEQUENCE [LARGE SCALE GENOMIC DNA]</scope>
    <source>
        <strain evidence="5">FERA 1177</strain>
    </source>
</reference>
<sequence length="247" mass="26651">MSSTTVLITGANRGLGLGLLQRYLAQPNHTVIAGNRNPAHPSSQALAQLPKGEGSKLIVVKIDASIEEDASIAVKELQDNHGIDYLDIVIANAGVAYTYPSVAELKLDDLRGHMGPNVYGFVTLYQATRALLQKSQREPIFTPIGSSAGCIVNQLPLHNAAYAPTKVMVHWLTIRINSEDPWLNAFVLDPGWVQTDMGNAAAHLYNLKEADITTDASCDGMFKVLSASTKEKDGGKMIGWDGGVRVW</sequence>
<dbReference type="InterPro" id="IPR002347">
    <property type="entry name" value="SDR_fam"/>
</dbReference>
<dbReference type="Proteomes" id="UP000291422">
    <property type="component" value="Unassembled WGS sequence"/>
</dbReference>
<keyword evidence="4" id="KW-1185">Reference proteome</keyword>
<dbReference type="PANTHER" id="PTHR43544:SF26">
    <property type="entry name" value="SHORT CHAIN DEHYDROGENASE_REDUCTASE FAMILY OXIDOREDUCTASE (JCVI)"/>
    <property type="match status" value="1"/>
</dbReference>
<organism evidence="2 4">
    <name type="scientific">Alternaria alternata</name>
    <name type="common">Alternaria rot fungus</name>
    <name type="synonym">Torula alternata</name>
    <dbReference type="NCBI Taxonomy" id="5599"/>
    <lineage>
        <taxon>Eukaryota</taxon>
        <taxon>Fungi</taxon>
        <taxon>Dikarya</taxon>
        <taxon>Ascomycota</taxon>
        <taxon>Pezizomycotina</taxon>
        <taxon>Dothideomycetes</taxon>
        <taxon>Pleosporomycetidae</taxon>
        <taxon>Pleosporales</taxon>
        <taxon>Pleosporineae</taxon>
        <taxon>Pleosporaceae</taxon>
        <taxon>Alternaria</taxon>
        <taxon>Alternaria sect. Alternaria</taxon>
        <taxon>Alternaria alternata complex</taxon>
    </lineage>
</organism>
<dbReference type="OMA" id="CDGMMEV"/>
<dbReference type="PRINTS" id="PR00081">
    <property type="entry name" value="GDHRDH"/>
</dbReference>
<reference evidence="3" key="3">
    <citation type="journal article" date="2019" name="J. ISSAAS">
        <title>Genomics, evolutionary history and diagnostics of the Alternaria alternata species group including apple and Asian pear pathotypes.</title>
        <authorList>
            <person name="Armitage A.D."/>
            <person name="Cockerton H.M."/>
            <person name="Sreenivasaprasad S."/>
            <person name="Woodhall J."/>
            <person name="Lane C."/>
            <person name="Harrison R.J."/>
            <person name="Clarkson J.P."/>
        </authorList>
    </citation>
    <scope>NUCLEOTIDE SEQUENCE</scope>
    <source>
        <strain evidence="3">FERA 1177</strain>
    </source>
</reference>
<dbReference type="EMBL" id="PDXD01000010">
    <property type="protein sequence ID" value="RYN76992.1"/>
    <property type="molecule type" value="Genomic_DNA"/>
</dbReference>
<dbReference type="Gene3D" id="3.40.50.720">
    <property type="entry name" value="NAD(P)-binding Rossmann-like Domain"/>
    <property type="match status" value="1"/>
</dbReference>
<dbReference type="GeneID" id="29116103"/>
<gene>
    <name evidence="3" type="ORF">AA0117_g5212</name>
    <name evidence="2" type="ORF">CC77DRAFT_181307</name>
</gene>
<evidence type="ECO:0000256" key="1">
    <source>
        <dbReference type="ARBA" id="ARBA00006484"/>
    </source>
</evidence>
<protein>
    <submittedName>
        <fullName evidence="2">NAD(P)-binding protein</fullName>
    </submittedName>
</protein>
<evidence type="ECO:0000313" key="4">
    <source>
        <dbReference type="Proteomes" id="UP000077248"/>
    </source>
</evidence>
<dbReference type="KEGG" id="aalt:CC77DRAFT_181307"/>
<name>A0A177DJM1_ALTAL</name>
<evidence type="ECO:0000313" key="3">
    <source>
        <dbReference type="EMBL" id="RYN76992.1"/>
    </source>
</evidence>
<dbReference type="Pfam" id="PF00106">
    <property type="entry name" value="adh_short"/>
    <property type="match status" value="1"/>
</dbReference>
<proteinExistence type="inferred from homology"/>
<dbReference type="InterPro" id="IPR051468">
    <property type="entry name" value="Fungal_SecMetab_SDRs"/>
</dbReference>
<dbReference type="SUPFAM" id="SSF51735">
    <property type="entry name" value="NAD(P)-binding Rossmann-fold domains"/>
    <property type="match status" value="1"/>
</dbReference>